<keyword evidence="1 6" id="KW-0378">Hydrolase</keyword>
<comment type="caution">
    <text evidence="6">The sequence shown here is derived from an EMBL/GenBank/DDBJ whole genome shotgun (WGS) entry which is preliminary data.</text>
</comment>
<sequence>MHATIQAAATASDSTLGDGAVRRRPRGRLLLAAALLATVGVVGSAGIASARPLAGGQGGQAAVAAALGQRARVALPAPSGSHQVGTVSLHLVDTSRPDPWVATQPYRELMVSIRYPARDADRYPPAPQLTAGEAAAFPSQYVNGNGVPLDQVDWSATLTHAHQGAPVDRRGGPLPVVLYSPGAGDPSSLNSTLVDDLASRGYVVVTIDHTYEAPAVEFPGGRVATSVLAQQAAQVGDDPAKLTALLKKLVGVRVADTRFVLDQLDALAAGGNPDADHQQLPEGLAGALDPDRIGMFGQSGGGFTAAQAMHDDPRIKAAADLDGVLGYVGDDSDPANPATAATDGLDRPMLLMGSQGDDIHTNPSWGAMWDHSTGWHRDLTLCGSTETTFTDKESMLPQLARQLDLPPATVTKALGTIQPERAVAEQRAYLASFFDRWLRGRDNHLLDQPSAAHPDVRFVA</sequence>
<accession>A0A7W7QZR7</accession>
<dbReference type="RefSeq" id="WP_184934926.1">
    <property type="nucleotide sequence ID" value="NZ_JACHJV010000001.1"/>
</dbReference>
<reference evidence="6 7" key="1">
    <citation type="submission" date="2020-08" db="EMBL/GenBank/DDBJ databases">
        <title>Sequencing the genomes of 1000 actinobacteria strains.</title>
        <authorList>
            <person name="Klenk H.-P."/>
        </authorList>
    </citation>
    <scope>NUCLEOTIDE SEQUENCE [LARGE SCALE GENOMIC DNA]</scope>
    <source>
        <strain evidence="6 7">DSM 41654</strain>
    </source>
</reference>
<keyword evidence="5" id="KW-1133">Transmembrane helix</keyword>
<proteinExistence type="predicted"/>
<dbReference type="GO" id="GO:0003847">
    <property type="term" value="F:1-alkyl-2-acetylglycerophosphocholine esterase activity"/>
    <property type="evidence" value="ECO:0007669"/>
    <property type="project" value="TreeGrafter"/>
</dbReference>
<dbReference type="Pfam" id="PF03403">
    <property type="entry name" value="PAF-AH_p_II"/>
    <property type="match status" value="1"/>
</dbReference>
<evidence type="ECO:0000313" key="6">
    <source>
        <dbReference type="EMBL" id="MBB4922810.1"/>
    </source>
</evidence>
<dbReference type="AlphaFoldDB" id="A0A7W7QZR7"/>
<dbReference type="Gene3D" id="3.40.50.1820">
    <property type="entry name" value="alpha/beta hydrolase"/>
    <property type="match status" value="1"/>
</dbReference>
<evidence type="ECO:0000313" key="7">
    <source>
        <dbReference type="Proteomes" id="UP000540506"/>
    </source>
</evidence>
<keyword evidence="5" id="KW-0812">Transmembrane</keyword>
<evidence type="ECO:0000256" key="5">
    <source>
        <dbReference type="SAM" id="Phobius"/>
    </source>
</evidence>
<dbReference type="EMBL" id="JACHJV010000001">
    <property type="protein sequence ID" value="MBB4922810.1"/>
    <property type="molecule type" value="Genomic_DNA"/>
</dbReference>
<dbReference type="GO" id="GO:0016042">
    <property type="term" value="P:lipid catabolic process"/>
    <property type="evidence" value="ECO:0007669"/>
    <property type="project" value="UniProtKB-KW"/>
</dbReference>
<feature type="region of interest" description="Disordered" evidence="4">
    <location>
        <begin position="1"/>
        <end position="20"/>
    </location>
</feature>
<dbReference type="InterPro" id="IPR029058">
    <property type="entry name" value="AB_hydrolase_fold"/>
</dbReference>
<name>A0A7W7QZR7_KITKI</name>
<dbReference type="PANTHER" id="PTHR10272:SF0">
    <property type="entry name" value="PLATELET-ACTIVATING FACTOR ACETYLHYDROLASE"/>
    <property type="match status" value="1"/>
</dbReference>
<feature type="transmembrane region" description="Helical" evidence="5">
    <location>
        <begin position="29"/>
        <end position="48"/>
    </location>
</feature>
<dbReference type="Proteomes" id="UP000540506">
    <property type="component" value="Unassembled WGS sequence"/>
</dbReference>
<evidence type="ECO:0000256" key="2">
    <source>
        <dbReference type="ARBA" id="ARBA00022963"/>
    </source>
</evidence>
<keyword evidence="2" id="KW-0442">Lipid degradation</keyword>
<evidence type="ECO:0000256" key="1">
    <source>
        <dbReference type="ARBA" id="ARBA00022801"/>
    </source>
</evidence>
<gene>
    <name evidence="6" type="ORF">FHR34_001803</name>
</gene>
<keyword evidence="7" id="KW-1185">Reference proteome</keyword>
<keyword evidence="5" id="KW-0472">Membrane</keyword>
<evidence type="ECO:0000256" key="4">
    <source>
        <dbReference type="SAM" id="MobiDB-lite"/>
    </source>
</evidence>
<evidence type="ECO:0000256" key="3">
    <source>
        <dbReference type="ARBA" id="ARBA00023098"/>
    </source>
</evidence>
<organism evidence="6 7">
    <name type="scientific">Kitasatospora kifunensis</name>
    <name type="common">Streptomyces kifunensis</name>
    <dbReference type="NCBI Taxonomy" id="58351"/>
    <lineage>
        <taxon>Bacteria</taxon>
        <taxon>Bacillati</taxon>
        <taxon>Actinomycetota</taxon>
        <taxon>Actinomycetes</taxon>
        <taxon>Kitasatosporales</taxon>
        <taxon>Streptomycetaceae</taxon>
        <taxon>Kitasatospora</taxon>
    </lineage>
</organism>
<protein>
    <submittedName>
        <fullName evidence="6">Dienelactone hydrolase</fullName>
    </submittedName>
</protein>
<keyword evidence="3" id="KW-0443">Lipid metabolism</keyword>
<dbReference type="SUPFAM" id="SSF53474">
    <property type="entry name" value="alpha/beta-Hydrolases"/>
    <property type="match status" value="1"/>
</dbReference>
<dbReference type="PANTHER" id="PTHR10272">
    <property type="entry name" value="PLATELET-ACTIVATING FACTOR ACETYLHYDROLASE"/>
    <property type="match status" value="1"/>
</dbReference>